<feature type="transmembrane region" description="Helical" evidence="2">
    <location>
        <begin position="64"/>
        <end position="83"/>
    </location>
</feature>
<evidence type="ECO:0000256" key="2">
    <source>
        <dbReference type="SAM" id="Phobius"/>
    </source>
</evidence>
<gene>
    <name evidence="3" type="ORF">HNR13_000747</name>
</gene>
<organism evidence="3 4">
    <name type="scientific">Leifsonia shinshuensis</name>
    <dbReference type="NCBI Taxonomy" id="150026"/>
    <lineage>
        <taxon>Bacteria</taxon>
        <taxon>Bacillati</taxon>
        <taxon>Actinomycetota</taxon>
        <taxon>Actinomycetes</taxon>
        <taxon>Micrococcales</taxon>
        <taxon>Microbacteriaceae</taxon>
        <taxon>Leifsonia</taxon>
    </lineage>
</organism>
<protein>
    <recommendedName>
        <fullName evidence="5">Potassium transporter Trk</fullName>
    </recommendedName>
</protein>
<keyword evidence="2" id="KW-1133">Transmembrane helix</keyword>
<feature type="region of interest" description="Disordered" evidence="1">
    <location>
        <begin position="1"/>
        <end position="44"/>
    </location>
</feature>
<accession>A0A853CUG9</accession>
<feature type="transmembrane region" description="Helical" evidence="2">
    <location>
        <begin position="95"/>
        <end position="117"/>
    </location>
</feature>
<feature type="compositionally biased region" description="Low complexity" evidence="1">
    <location>
        <begin position="17"/>
        <end position="38"/>
    </location>
</feature>
<dbReference type="Proteomes" id="UP000578352">
    <property type="component" value="Unassembled WGS sequence"/>
</dbReference>
<dbReference type="AlphaFoldDB" id="A0A853CUG9"/>
<evidence type="ECO:0000313" key="4">
    <source>
        <dbReference type="Proteomes" id="UP000578352"/>
    </source>
</evidence>
<reference evidence="3 4" key="1">
    <citation type="submission" date="2020-07" db="EMBL/GenBank/DDBJ databases">
        <title>Sequencing the genomes of 1000 actinobacteria strains.</title>
        <authorList>
            <person name="Klenk H.-P."/>
        </authorList>
    </citation>
    <scope>NUCLEOTIDE SEQUENCE [LARGE SCALE GENOMIC DNA]</scope>
    <source>
        <strain evidence="3 4">DSM 15165</strain>
    </source>
</reference>
<evidence type="ECO:0000313" key="3">
    <source>
        <dbReference type="EMBL" id="NYJ22460.1"/>
    </source>
</evidence>
<sequence length="169" mass="17508">MSSNPEESAVPEEAHAADAAAPGHSDGAAAPAAPAAEPAPDPEVDATVTEAEVRVHRSPRYFRFMLTGAVVFGVIALILTYAFPANPTYDRGQVFGFLLAICATIGVAVGALVALLIDRAVTRRARTVQADRIDVRLPDTGAELDTEAGAEPGPDSDEKSNGSRPSVDS</sequence>
<proteinExistence type="predicted"/>
<dbReference type="RefSeq" id="WP_218881160.1">
    <property type="nucleotide sequence ID" value="NZ_BAABEH010000001.1"/>
</dbReference>
<keyword evidence="2" id="KW-0472">Membrane</keyword>
<feature type="region of interest" description="Disordered" evidence="1">
    <location>
        <begin position="139"/>
        <end position="169"/>
    </location>
</feature>
<name>A0A853CUG9_9MICO</name>
<comment type="caution">
    <text evidence="3">The sequence shown here is derived from an EMBL/GenBank/DDBJ whole genome shotgun (WGS) entry which is preliminary data.</text>
</comment>
<evidence type="ECO:0008006" key="5">
    <source>
        <dbReference type="Google" id="ProtNLM"/>
    </source>
</evidence>
<keyword evidence="2" id="KW-0812">Transmembrane</keyword>
<evidence type="ECO:0000256" key="1">
    <source>
        <dbReference type="SAM" id="MobiDB-lite"/>
    </source>
</evidence>
<dbReference type="EMBL" id="JACCFL010000001">
    <property type="protein sequence ID" value="NYJ22460.1"/>
    <property type="molecule type" value="Genomic_DNA"/>
</dbReference>